<protein>
    <recommendedName>
        <fullName evidence="4">Gram-positive cocci surface proteins LPxTG domain-containing protein</fullName>
    </recommendedName>
</protein>
<comment type="caution">
    <text evidence="2">The sequence shown here is derived from an EMBL/GenBank/DDBJ whole genome shotgun (WGS) entry which is preliminary data.</text>
</comment>
<feature type="compositionally biased region" description="Low complexity" evidence="1">
    <location>
        <begin position="123"/>
        <end position="147"/>
    </location>
</feature>
<feature type="compositionally biased region" description="Low complexity" evidence="1">
    <location>
        <begin position="49"/>
        <end position="58"/>
    </location>
</feature>
<evidence type="ECO:0000313" key="3">
    <source>
        <dbReference type="Proteomes" id="UP000051442"/>
    </source>
</evidence>
<gene>
    <name evidence="2" type="ORF">FD14_GL000787</name>
</gene>
<sequence length="182" mass="18495">MLAETLVSAKAGTTDLVVVRVVTAPDDATETNLVEPLLLPMFLNITVPDTDGTTPDPDSFGTVSSATPTPGPVFETISDDPSKLGSTAPEAPQAGASIGTGSTPAREPNAQQASPRTVSSPVANPQAPTAGTAQAATDAQAAQQLPQTDDAVSIWRQVGLALLSLLGLVGLTKRRRRDGGDA</sequence>
<dbReference type="RefSeq" id="WP_054737123.1">
    <property type="nucleotide sequence ID" value="NZ_AYZM01000096.1"/>
</dbReference>
<dbReference type="AlphaFoldDB" id="A0A0R2FCD5"/>
<feature type="region of interest" description="Disordered" evidence="1">
    <location>
        <begin position="49"/>
        <end position="147"/>
    </location>
</feature>
<dbReference type="PATRIC" id="fig|1423804.4.peg.844"/>
<evidence type="ECO:0000313" key="2">
    <source>
        <dbReference type="EMBL" id="KRN22372.1"/>
    </source>
</evidence>
<keyword evidence="3" id="KW-1185">Reference proteome</keyword>
<organism evidence="2 3">
    <name type="scientific">Secundilactobacillus similis DSM 23365 = JCM 2765</name>
    <dbReference type="NCBI Taxonomy" id="1423804"/>
    <lineage>
        <taxon>Bacteria</taxon>
        <taxon>Bacillati</taxon>
        <taxon>Bacillota</taxon>
        <taxon>Bacilli</taxon>
        <taxon>Lactobacillales</taxon>
        <taxon>Lactobacillaceae</taxon>
        <taxon>Secundilactobacillus</taxon>
    </lineage>
</organism>
<evidence type="ECO:0008006" key="4">
    <source>
        <dbReference type="Google" id="ProtNLM"/>
    </source>
</evidence>
<evidence type="ECO:0000256" key="1">
    <source>
        <dbReference type="SAM" id="MobiDB-lite"/>
    </source>
</evidence>
<dbReference type="NCBIfam" id="TIGR01167">
    <property type="entry name" value="LPXTG_anchor"/>
    <property type="match status" value="1"/>
</dbReference>
<reference evidence="2 3" key="1">
    <citation type="journal article" date="2015" name="Genome Announc.">
        <title>Expanding the biotechnology potential of lactobacilli through comparative genomics of 213 strains and associated genera.</title>
        <authorList>
            <person name="Sun Z."/>
            <person name="Harris H.M."/>
            <person name="McCann A."/>
            <person name="Guo C."/>
            <person name="Argimon S."/>
            <person name="Zhang W."/>
            <person name="Yang X."/>
            <person name="Jeffery I.B."/>
            <person name="Cooney J.C."/>
            <person name="Kagawa T.F."/>
            <person name="Liu W."/>
            <person name="Song Y."/>
            <person name="Salvetti E."/>
            <person name="Wrobel A."/>
            <person name="Rasinkangas P."/>
            <person name="Parkhill J."/>
            <person name="Rea M.C."/>
            <person name="O'Sullivan O."/>
            <person name="Ritari J."/>
            <person name="Douillard F.P."/>
            <person name="Paul Ross R."/>
            <person name="Yang R."/>
            <person name="Briner A.E."/>
            <person name="Felis G.E."/>
            <person name="de Vos W.M."/>
            <person name="Barrangou R."/>
            <person name="Klaenhammer T.R."/>
            <person name="Caufield P.W."/>
            <person name="Cui Y."/>
            <person name="Zhang H."/>
            <person name="O'Toole P.W."/>
        </authorList>
    </citation>
    <scope>NUCLEOTIDE SEQUENCE [LARGE SCALE GENOMIC DNA]</scope>
    <source>
        <strain evidence="2 3">DSM 23365</strain>
    </source>
</reference>
<dbReference type="Proteomes" id="UP000051442">
    <property type="component" value="Unassembled WGS sequence"/>
</dbReference>
<dbReference type="EMBL" id="AYZM01000096">
    <property type="protein sequence ID" value="KRN22372.1"/>
    <property type="molecule type" value="Genomic_DNA"/>
</dbReference>
<feature type="compositionally biased region" description="Polar residues" evidence="1">
    <location>
        <begin position="99"/>
        <end position="122"/>
    </location>
</feature>
<proteinExistence type="predicted"/>
<name>A0A0R2FCD5_9LACO</name>
<accession>A0A0R2FCD5</accession>